<feature type="domain" description="HTH OST-type" evidence="5">
    <location>
        <begin position="193"/>
        <end position="266"/>
    </location>
</feature>
<evidence type="ECO:0000256" key="4">
    <source>
        <dbReference type="ARBA" id="ARBA00022871"/>
    </source>
</evidence>
<dbReference type="SUPFAM" id="SSF63748">
    <property type="entry name" value="Tudor/PWWP/MBT"/>
    <property type="match status" value="1"/>
</dbReference>
<dbReference type="GO" id="GO:0030154">
    <property type="term" value="P:cell differentiation"/>
    <property type="evidence" value="ECO:0007669"/>
    <property type="project" value="UniProtKB-ARBA"/>
</dbReference>
<dbReference type="InterPro" id="IPR035437">
    <property type="entry name" value="SNase_OB-fold_sf"/>
</dbReference>
<dbReference type="EMBL" id="JARQZJ010000127">
    <property type="protein sequence ID" value="KAK9891075.1"/>
    <property type="molecule type" value="Genomic_DNA"/>
</dbReference>
<dbReference type="Gene3D" id="3.30.420.610">
    <property type="entry name" value="LOTUS domain-like"/>
    <property type="match status" value="1"/>
</dbReference>
<evidence type="ECO:0000256" key="1">
    <source>
        <dbReference type="ARBA" id="ARBA00004496"/>
    </source>
</evidence>
<reference evidence="6 7" key="1">
    <citation type="submission" date="2023-03" db="EMBL/GenBank/DDBJ databases">
        <title>Genome insight into feeding habits of ladybird beetles.</title>
        <authorList>
            <person name="Li H.-S."/>
            <person name="Huang Y.-H."/>
            <person name="Pang H."/>
        </authorList>
    </citation>
    <scope>NUCLEOTIDE SEQUENCE [LARGE SCALE GENOMIC DNA]</scope>
    <source>
        <strain evidence="6">SYSU_2023b</strain>
        <tissue evidence="6">Whole body</tissue>
    </source>
</reference>
<keyword evidence="3" id="KW-0677">Repeat</keyword>
<dbReference type="Gene3D" id="2.30.30.140">
    <property type="match status" value="1"/>
</dbReference>
<evidence type="ECO:0000259" key="5">
    <source>
        <dbReference type="PROSITE" id="PS51644"/>
    </source>
</evidence>
<keyword evidence="4" id="KW-0744">Spermatogenesis</keyword>
<accession>A0AAW1VBS0</accession>
<keyword evidence="2" id="KW-0963">Cytoplasm</keyword>
<proteinExistence type="predicted"/>
<gene>
    <name evidence="6" type="ORF">WA026_013399</name>
</gene>
<keyword evidence="4" id="KW-0221">Differentiation</keyword>
<dbReference type="CDD" id="cd08824">
    <property type="entry name" value="LOTUS"/>
    <property type="match status" value="1"/>
</dbReference>
<dbReference type="Gene3D" id="2.40.50.90">
    <property type="match status" value="1"/>
</dbReference>
<dbReference type="PROSITE" id="PS51644">
    <property type="entry name" value="HTH_OST"/>
    <property type="match status" value="1"/>
</dbReference>
<dbReference type="Pfam" id="PF12872">
    <property type="entry name" value="OST-HTH"/>
    <property type="match status" value="1"/>
</dbReference>
<keyword evidence="7" id="KW-1185">Reference proteome</keyword>
<protein>
    <recommendedName>
        <fullName evidence="5">HTH OST-type domain-containing protein</fullName>
    </recommendedName>
</protein>
<dbReference type="InterPro" id="IPR002999">
    <property type="entry name" value="Tudor"/>
</dbReference>
<dbReference type="PANTHER" id="PTHR22948">
    <property type="entry name" value="TUDOR DOMAIN CONTAINING PROTEIN"/>
    <property type="match status" value="1"/>
</dbReference>
<comment type="caution">
    <text evidence="6">The sequence shown here is derived from an EMBL/GenBank/DDBJ whole genome shotgun (WGS) entry which is preliminary data.</text>
</comment>
<dbReference type="Proteomes" id="UP001431783">
    <property type="component" value="Unassembled WGS sequence"/>
</dbReference>
<sequence>MDESEKAAHLNYLVIKKKKEKIQNVFDLLQRPKFPGGNFPTWKQAPRGSEDFESATSTIFQNEYKAELSSQNEFSYPKRSKTNYEANLSPNISLLLERQHPLYKTPNNYKNMSEDIHFSRIFNYKAYNFSGCDKDIQTLNIKTDKNKQSLQKYSFQNFPQILNSQYLSDEVSNFSGKKKSSIESEKVVCRPEVPKQVQDDLKKLIEVFPKGLWCEELVCAYKRKYGRALTFRKFGYSSVIDMCEDLKSIFYCGKESECHFKVYDVRKQVRKITKDNQVYFRNGPSYALPLLDRKFDTQLFPKDAVGRGVEIKRDFVSRSEVESDIFRVVVAEIYDPSKFWLFRDDGKLDALMDEIQSFYSTNKERYRIPEQFLEIGLYCAAVVLKKFQRCVIVQMIPDFFFVHVFCIDYGSLGIVPRNEVCFLTNDFARLPAQAIRARLANICPPIEFAMWTSEARDRFKKLADMKHLEASITKVSREKKIIEVYVENPVVAPGRDIGSILVDEEYAVYDIQFRSMNIHHSNCTPPDKFLHLIPDFEEIENWNAPSIEEMAWFSNKDLKNVGMKYLTTIRNMQDV</sequence>
<comment type="subcellular location">
    <subcellularLocation>
        <location evidence="1">Cytoplasm</location>
    </subcellularLocation>
</comment>
<dbReference type="InterPro" id="IPR025605">
    <property type="entry name" value="OST-HTH/LOTUS_dom"/>
</dbReference>
<evidence type="ECO:0000256" key="2">
    <source>
        <dbReference type="ARBA" id="ARBA00022490"/>
    </source>
</evidence>
<organism evidence="6 7">
    <name type="scientific">Henosepilachna vigintioctopunctata</name>
    <dbReference type="NCBI Taxonomy" id="420089"/>
    <lineage>
        <taxon>Eukaryota</taxon>
        <taxon>Metazoa</taxon>
        <taxon>Ecdysozoa</taxon>
        <taxon>Arthropoda</taxon>
        <taxon>Hexapoda</taxon>
        <taxon>Insecta</taxon>
        <taxon>Pterygota</taxon>
        <taxon>Neoptera</taxon>
        <taxon>Endopterygota</taxon>
        <taxon>Coleoptera</taxon>
        <taxon>Polyphaga</taxon>
        <taxon>Cucujiformia</taxon>
        <taxon>Coccinelloidea</taxon>
        <taxon>Coccinellidae</taxon>
        <taxon>Epilachninae</taxon>
        <taxon>Epilachnini</taxon>
        <taxon>Henosepilachna</taxon>
    </lineage>
</organism>
<evidence type="ECO:0000313" key="7">
    <source>
        <dbReference type="Proteomes" id="UP001431783"/>
    </source>
</evidence>
<dbReference type="GO" id="GO:0007283">
    <property type="term" value="P:spermatogenesis"/>
    <property type="evidence" value="ECO:0007669"/>
    <property type="project" value="UniProtKB-KW"/>
</dbReference>
<dbReference type="AlphaFoldDB" id="A0AAW1VBS0"/>
<evidence type="ECO:0000256" key="3">
    <source>
        <dbReference type="ARBA" id="ARBA00022737"/>
    </source>
</evidence>
<evidence type="ECO:0000313" key="6">
    <source>
        <dbReference type="EMBL" id="KAK9891075.1"/>
    </source>
</evidence>
<dbReference type="InterPro" id="IPR041966">
    <property type="entry name" value="LOTUS-like"/>
</dbReference>
<name>A0AAW1VBS0_9CUCU</name>
<dbReference type="InterPro" id="IPR050621">
    <property type="entry name" value="Tudor_domain_containing"/>
</dbReference>
<dbReference type="PANTHER" id="PTHR22948:SF76">
    <property type="entry name" value="FI20010P1-RELATED"/>
    <property type="match status" value="1"/>
</dbReference>
<dbReference type="GO" id="GO:0005737">
    <property type="term" value="C:cytoplasm"/>
    <property type="evidence" value="ECO:0007669"/>
    <property type="project" value="UniProtKB-SubCell"/>
</dbReference>
<dbReference type="Pfam" id="PF00567">
    <property type="entry name" value="TUDOR"/>
    <property type="match status" value="1"/>
</dbReference>